<proteinExistence type="predicted"/>
<protein>
    <submittedName>
        <fullName evidence="1">Uncharacterized protein</fullName>
    </submittedName>
</protein>
<gene>
    <name evidence="1" type="ORF">DSO57_1008313</name>
</gene>
<dbReference type="EMBL" id="QTSX02007125">
    <property type="protein sequence ID" value="KAJ9051050.1"/>
    <property type="molecule type" value="Genomic_DNA"/>
</dbReference>
<keyword evidence="2" id="KW-1185">Reference proteome</keyword>
<organism evidence="1 2">
    <name type="scientific">Entomophthora muscae</name>
    <dbReference type="NCBI Taxonomy" id="34485"/>
    <lineage>
        <taxon>Eukaryota</taxon>
        <taxon>Fungi</taxon>
        <taxon>Fungi incertae sedis</taxon>
        <taxon>Zoopagomycota</taxon>
        <taxon>Entomophthoromycotina</taxon>
        <taxon>Entomophthoromycetes</taxon>
        <taxon>Entomophthorales</taxon>
        <taxon>Entomophthoraceae</taxon>
        <taxon>Entomophthora</taxon>
    </lineage>
</organism>
<sequence>MLPAMPLLFLSRLVVEALANDNLKDPNFSTRTVYILWNISRKRKKTPPITLVQEINEFMSFATYSYCNARVTLSDKHVYSIKHIWNSTTDAYAHVYREERRRAIIISFRGADTYSKLLLAASTVQIESFTDGAKVSSYSYSLMETLKEEVIETIHQNQHHQPMFKVVLVGHSLGGSIATLMAPFVADVSGKSLPSLRILTYNQPRVGNKAFAKHFNQLHFNFTRVVNKNDPIPQYPTYRAGWSHVHQEVYIDKNDNYMLCSTQSPEDPGCSLGKSSWLSFQPHHSYLGNTSIFNKYSSYCS</sequence>
<comment type="caution">
    <text evidence="1">The sequence shown here is derived from an EMBL/GenBank/DDBJ whole genome shotgun (WGS) entry which is preliminary data.</text>
</comment>
<dbReference type="Proteomes" id="UP001165960">
    <property type="component" value="Unassembled WGS sequence"/>
</dbReference>
<evidence type="ECO:0000313" key="1">
    <source>
        <dbReference type="EMBL" id="KAJ9051050.1"/>
    </source>
</evidence>
<reference evidence="1" key="1">
    <citation type="submission" date="2022-04" db="EMBL/GenBank/DDBJ databases">
        <title>Genome of the entomopathogenic fungus Entomophthora muscae.</title>
        <authorList>
            <person name="Elya C."/>
            <person name="Lovett B.R."/>
            <person name="Lee E."/>
            <person name="Macias A.M."/>
            <person name="Hajek A.E."/>
            <person name="De Bivort B.L."/>
            <person name="Kasson M.T."/>
            <person name="De Fine Licht H.H."/>
            <person name="Stajich J.E."/>
        </authorList>
    </citation>
    <scope>NUCLEOTIDE SEQUENCE</scope>
    <source>
        <strain evidence="1">Berkeley</strain>
    </source>
</reference>
<evidence type="ECO:0000313" key="2">
    <source>
        <dbReference type="Proteomes" id="UP001165960"/>
    </source>
</evidence>
<accession>A0ACC2RLW7</accession>
<name>A0ACC2RLW7_9FUNG</name>